<name>A0AAD7C320_MYCRO</name>
<evidence type="ECO:0000313" key="2">
    <source>
        <dbReference type="EMBL" id="KAJ7638051.1"/>
    </source>
</evidence>
<evidence type="ECO:0000256" key="1">
    <source>
        <dbReference type="SAM" id="MobiDB-lite"/>
    </source>
</evidence>
<dbReference type="Proteomes" id="UP001221757">
    <property type="component" value="Unassembled WGS sequence"/>
</dbReference>
<feature type="region of interest" description="Disordered" evidence="1">
    <location>
        <begin position="1"/>
        <end position="28"/>
    </location>
</feature>
<sequence>MALSYINESDQTEGIKLQSPTKPDSNMPATIPNTLVVFGPSPESFFLGHGRRHVFQGVPEGFAKQVQGVELPITQTGWISFDPTGTKYVARNDNRKQFCHSTNISQELLDHLKTHGATLITLGPDDTYFIKHNKGWNARLPLTELQHLNHLKPHIGAKFDSAIRGLLFGHGQTHIFLLAGGFLANLSEETKKDLEHPLTKVLLEFDEGWSMEPGSTLCPYSDRYFFLKFKKPNDTVIHTRWCLPELMTQKLAELKELTESPEDQMSLTQLRMADMQRQQMDTAFAMQRMNFQREMNNRVCQTLVDSGRAIGLMAGDYVEYDFL</sequence>
<proteinExistence type="predicted"/>
<dbReference type="AlphaFoldDB" id="A0AAD7C320"/>
<evidence type="ECO:0000313" key="3">
    <source>
        <dbReference type="Proteomes" id="UP001221757"/>
    </source>
</evidence>
<feature type="compositionally biased region" description="Polar residues" evidence="1">
    <location>
        <begin position="18"/>
        <end position="28"/>
    </location>
</feature>
<gene>
    <name evidence="2" type="ORF">B0H17DRAFT_1216905</name>
</gene>
<protein>
    <submittedName>
        <fullName evidence="2">Uncharacterized protein</fullName>
    </submittedName>
</protein>
<keyword evidence="3" id="KW-1185">Reference proteome</keyword>
<comment type="caution">
    <text evidence="2">The sequence shown here is derived from an EMBL/GenBank/DDBJ whole genome shotgun (WGS) entry which is preliminary data.</text>
</comment>
<dbReference type="EMBL" id="JARKIE010000446">
    <property type="protein sequence ID" value="KAJ7638051.1"/>
    <property type="molecule type" value="Genomic_DNA"/>
</dbReference>
<organism evidence="2 3">
    <name type="scientific">Mycena rosella</name>
    <name type="common">Pink bonnet</name>
    <name type="synonym">Agaricus rosellus</name>
    <dbReference type="NCBI Taxonomy" id="1033263"/>
    <lineage>
        <taxon>Eukaryota</taxon>
        <taxon>Fungi</taxon>
        <taxon>Dikarya</taxon>
        <taxon>Basidiomycota</taxon>
        <taxon>Agaricomycotina</taxon>
        <taxon>Agaricomycetes</taxon>
        <taxon>Agaricomycetidae</taxon>
        <taxon>Agaricales</taxon>
        <taxon>Marasmiineae</taxon>
        <taxon>Mycenaceae</taxon>
        <taxon>Mycena</taxon>
    </lineage>
</organism>
<accession>A0AAD7C320</accession>
<reference evidence="2" key="1">
    <citation type="submission" date="2023-03" db="EMBL/GenBank/DDBJ databases">
        <title>Massive genome expansion in bonnet fungi (Mycena s.s.) driven by repeated elements and novel gene families across ecological guilds.</title>
        <authorList>
            <consortium name="Lawrence Berkeley National Laboratory"/>
            <person name="Harder C.B."/>
            <person name="Miyauchi S."/>
            <person name="Viragh M."/>
            <person name="Kuo A."/>
            <person name="Thoen E."/>
            <person name="Andreopoulos B."/>
            <person name="Lu D."/>
            <person name="Skrede I."/>
            <person name="Drula E."/>
            <person name="Henrissat B."/>
            <person name="Morin E."/>
            <person name="Kohler A."/>
            <person name="Barry K."/>
            <person name="LaButti K."/>
            <person name="Morin E."/>
            <person name="Salamov A."/>
            <person name="Lipzen A."/>
            <person name="Mereny Z."/>
            <person name="Hegedus B."/>
            <person name="Baldrian P."/>
            <person name="Stursova M."/>
            <person name="Weitz H."/>
            <person name="Taylor A."/>
            <person name="Grigoriev I.V."/>
            <person name="Nagy L.G."/>
            <person name="Martin F."/>
            <person name="Kauserud H."/>
        </authorList>
    </citation>
    <scope>NUCLEOTIDE SEQUENCE</scope>
    <source>
        <strain evidence="2">CBHHK067</strain>
    </source>
</reference>